<name>A0A1S1P7U7_METEX</name>
<dbReference type="AlphaFoldDB" id="A0A1S1P7U7"/>
<comment type="caution">
    <text evidence="1">The sequence shown here is derived from an EMBL/GenBank/DDBJ whole genome shotgun (WGS) entry which is preliminary data.</text>
</comment>
<evidence type="ECO:0000313" key="1">
    <source>
        <dbReference type="EMBL" id="OHV17226.1"/>
    </source>
</evidence>
<reference evidence="1 2" key="1">
    <citation type="submission" date="2016-10" db="EMBL/GenBank/DDBJ databases">
        <title>Draft genome sequence of Methylobacterium extorquens CP3, a seed endophyte of Crotalaria pumila with plant growth-promoting and metal tolerance properties.</title>
        <authorList>
            <person name="Sanchez-Lopez A.S."/>
            <person name="Van Hamme J.D."/>
            <person name="Thijs S."/>
            <person name="Mcammond B.M."/>
            <person name="Stevens V."/>
            <person name="Gonzalez-Chavez M.D.C."/>
            <person name="Vangronsveld J."/>
        </authorList>
    </citation>
    <scope>NUCLEOTIDE SEQUENCE [LARGE SCALE GENOMIC DNA]</scope>
    <source>
        <strain evidence="1 2">CP3</strain>
    </source>
</reference>
<dbReference type="EMBL" id="MNAO01000053">
    <property type="protein sequence ID" value="OHV17226.1"/>
    <property type="molecule type" value="Genomic_DNA"/>
</dbReference>
<sequence>MLHYRTQYREAPVARLKDKVPLVQGRVALRIQFDQETDVWRRRFIAEHGDLNVIDPVGQLTVTL</sequence>
<proteinExistence type="predicted"/>
<dbReference type="Proteomes" id="UP000180215">
    <property type="component" value="Unassembled WGS sequence"/>
</dbReference>
<organism evidence="1 2">
    <name type="scientific">Methylorubrum extorquens</name>
    <name type="common">Methylobacterium dichloromethanicum</name>
    <name type="synonym">Methylobacterium extorquens</name>
    <dbReference type="NCBI Taxonomy" id="408"/>
    <lineage>
        <taxon>Bacteria</taxon>
        <taxon>Pseudomonadati</taxon>
        <taxon>Pseudomonadota</taxon>
        <taxon>Alphaproteobacteria</taxon>
        <taxon>Hyphomicrobiales</taxon>
        <taxon>Methylobacteriaceae</taxon>
        <taxon>Methylorubrum</taxon>
    </lineage>
</organism>
<protein>
    <submittedName>
        <fullName evidence="1">Uncharacterized protein</fullName>
    </submittedName>
</protein>
<gene>
    <name evidence="1" type="ORF">BK022_07005</name>
</gene>
<accession>A0A1S1P7U7</accession>
<evidence type="ECO:0000313" key="2">
    <source>
        <dbReference type="Proteomes" id="UP000180215"/>
    </source>
</evidence>